<sequence>MIKTTQAADLIISGSGSTSGGIFRDVKISGSGKVSGDIECNQFQTSGSSRINGNVKSENMKISGSSKILGSVTSDTMDISGSTTIEGNADVKTIHISGFSRIKGNMKGERVSLSGGIKLYGSLEADSVQLKGGFMIQDLLNADEITIGIGGDCKVKEIGCGTLKVTKKTFGLDILGKLFSKHLITDQIEGDDIYLEYTKAKTVRGNRVTIGTGCEIDHVEYKDHFSKVGNAMVKHSEKI</sequence>
<evidence type="ECO:0000313" key="2">
    <source>
        <dbReference type="EMBL" id="MFD2616738.1"/>
    </source>
</evidence>
<reference evidence="3" key="1">
    <citation type="journal article" date="2019" name="Int. J. Syst. Evol. Microbiol.">
        <title>The Global Catalogue of Microorganisms (GCM) 10K type strain sequencing project: providing services to taxonomists for standard genome sequencing and annotation.</title>
        <authorList>
            <consortium name="The Broad Institute Genomics Platform"/>
            <consortium name="The Broad Institute Genome Sequencing Center for Infectious Disease"/>
            <person name="Wu L."/>
            <person name="Ma J."/>
        </authorList>
    </citation>
    <scope>NUCLEOTIDE SEQUENCE [LARGE SCALE GENOMIC DNA]</scope>
    <source>
        <strain evidence="3">TISTR 2241</strain>
    </source>
</reference>
<accession>A0ABW5PPH1</accession>
<dbReference type="EMBL" id="JBHUMR010000008">
    <property type="protein sequence ID" value="MFD2616738.1"/>
    <property type="molecule type" value="Genomic_DNA"/>
</dbReference>
<evidence type="ECO:0000256" key="1">
    <source>
        <dbReference type="ARBA" id="ARBA00044755"/>
    </source>
</evidence>
<gene>
    <name evidence="2" type="ORF">ACFSTF_05375</name>
</gene>
<proteinExistence type="inferred from homology"/>
<comment type="caution">
    <text evidence="2">The sequence shown here is derived from an EMBL/GenBank/DDBJ whole genome shotgun (WGS) entry which is preliminary data.</text>
</comment>
<dbReference type="Pfam" id="PF04519">
    <property type="entry name" value="Bactofilin"/>
    <property type="match status" value="1"/>
</dbReference>
<name>A0ABW5PPH1_9BACI</name>
<dbReference type="InterPro" id="IPR007607">
    <property type="entry name" value="BacA/B"/>
</dbReference>
<organism evidence="2 3">
    <name type="scientific">Terrilactibacillus laevilacticus</name>
    <dbReference type="NCBI Taxonomy" id="1380157"/>
    <lineage>
        <taxon>Bacteria</taxon>
        <taxon>Bacillati</taxon>
        <taxon>Bacillota</taxon>
        <taxon>Bacilli</taxon>
        <taxon>Bacillales</taxon>
        <taxon>Bacillaceae</taxon>
        <taxon>Terrilactibacillus</taxon>
    </lineage>
</organism>
<dbReference type="PANTHER" id="PTHR35024:SF4">
    <property type="entry name" value="POLYMER-FORMING CYTOSKELETAL PROTEIN"/>
    <property type="match status" value="1"/>
</dbReference>
<dbReference type="RefSeq" id="WP_219995038.1">
    <property type="nucleotide sequence ID" value="NZ_JBHUMR010000008.1"/>
</dbReference>
<comment type="similarity">
    <text evidence="1">Belongs to the bactofilin family.</text>
</comment>
<evidence type="ECO:0000313" key="3">
    <source>
        <dbReference type="Proteomes" id="UP001597458"/>
    </source>
</evidence>
<dbReference type="PANTHER" id="PTHR35024">
    <property type="entry name" value="HYPOTHETICAL CYTOSOLIC PROTEIN"/>
    <property type="match status" value="1"/>
</dbReference>
<dbReference type="Proteomes" id="UP001597458">
    <property type="component" value="Unassembled WGS sequence"/>
</dbReference>
<protein>
    <submittedName>
        <fullName evidence="2">Polymer-forming cytoskeletal protein</fullName>
    </submittedName>
</protein>
<keyword evidence="3" id="KW-1185">Reference proteome</keyword>